<accession>A0A1Y6JKM7</accession>
<reference evidence="3 4" key="1">
    <citation type="submission" date="2017-05" db="EMBL/GenBank/DDBJ databases">
        <authorList>
            <person name="Song R."/>
            <person name="Chenine A.L."/>
            <person name="Ruprecht R.M."/>
        </authorList>
    </citation>
    <scope>NUCLEOTIDE SEQUENCE [LARGE SCALE GENOMIC DNA]</scope>
    <source>
        <strain evidence="3 4">CFBP 1590</strain>
    </source>
</reference>
<evidence type="ECO:0000313" key="4">
    <source>
        <dbReference type="Proteomes" id="UP000196842"/>
    </source>
</evidence>
<dbReference type="PANTHER" id="PTHR30121">
    <property type="entry name" value="UNCHARACTERIZED PROTEIN YJGR-RELATED"/>
    <property type="match status" value="1"/>
</dbReference>
<dbReference type="KEGG" id="pvd:CFBP1590__1257"/>
<dbReference type="AlphaFoldDB" id="A0A1Y6JKM7"/>
<dbReference type="SMART" id="SM00382">
    <property type="entry name" value="AAA"/>
    <property type="match status" value="1"/>
</dbReference>
<dbReference type="Pfam" id="PF05872">
    <property type="entry name" value="HerA_C"/>
    <property type="match status" value="1"/>
</dbReference>
<dbReference type="SUPFAM" id="SSF52540">
    <property type="entry name" value="P-loop containing nucleoside triphosphate hydrolases"/>
    <property type="match status" value="1"/>
</dbReference>
<name>A0A1Y6JKM7_PSEVI</name>
<dbReference type="Proteomes" id="UP000196842">
    <property type="component" value="Chromosome I"/>
</dbReference>
<evidence type="ECO:0000256" key="1">
    <source>
        <dbReference type="SAM" id="MobiDB-lite"/>
    </source>
</evidence>
<dbReference type="EMBL" id="LT855380">
    <property type="protein sequence ID" value="SMS08843.1"/>
    <property type="molecule type" value="Genomic_DNA"/>
</dbReference>
<dbReference type="InterPro" id="IPR051162">
    <property type="entry name" value="T4SS_component"/>
</dbReference>
<feature type="domain" description="AAA+ ATPase" evidence="2">
    <location>
        <begin position="25"/>
        <end position="331"/>
    </location>
</feature>
<dbReference type="InterPro" id="IPR033186">
    <property type="entry name" value="HerA_C"/>
</dbReference>
<protein>
    <submittedName>
        <fullName evidence="3">Uncharacterized protein YjgR</fullName>
    </submittedName>
</protein>
<dbReference type="PANTHER" id="PTHR30121:SF6">
    <property type="entry name" value="SLR6007 PROTEIN"/>
    <property type="match status" value="1"/>
</dbReference>
<feature type="region of interest" description="Disordered" evidence="1">
    <location>
        <begin position="432"/>
        <end position="453"/>
    </location>
</feature>
<dbReference type="GeneID" id="47762923"/>
<dbReference type="InterPro" id="IPR027417">
    <property type="entry name" value="P-loop_NTPase"/>
</dbReference>
<dbReference type="InterPro" id="IPR003593">
    <property type="entry name" value="AAA+_ATPase"/>
</dbReference>
<organism evidence="3 4">
    <name type="scientific">Pseudomonas viridiflava</name>
    <name type="common">Phytomonas viridiflava</name>
    <dbReference type="NCBI Taxonomy" id="33069"/>
    <lineage>
        <taxon>Bacteria</taxon>
        <taxon>Pseudomonadati</taxon>
        <taxon>Pseudomonadota</taxon>
        <taxon>Gammaproteobacteria</taxon>
        <taxon>Pseudomonadales</taxon>
        <taxon>Pseudomonadaceae</taxon>
        <taxon>Pseudomonas</taxon>
    </lineage>
</organism>
<proteinExistence type="predicted"/>
<dbReference type="Gene3D" id="3.40.50.300">
    <property type="entry name" value="P-loop containing nucleotide triphosphate hydrolases"/>
    <property type="match status" value="2"/>
</dbReference>
<evidence type="ECO:0000259" key="2">
    <source>
        <dbReference type="SMART" id="SM00382"/>
    </source>
</evidence>
<gene>
    <name evidence="3" type="primary">yjgR</name>
    <name evidence="3" type="ORF">CFBP1590__1257</name>
</gene>
<sequence>MHDSQEMILGAAPDGQPVSQAFRLANRHGLVAGATGTGKTVTLQRLAEAFSDAGVAVFAADIKGDLCGLGAAGNPQGKIAERIAGMPWLEHTPRAYPVTLWDIDGKSGHPLRTTLSEMGPLLLGNLLELTDSQQSALYAAFKVADREGLLLLDIKDLKALLNHLRDNPQLLGEDSALMTTGSSQALQRRLAVLEQQGAEALFGEPALQLEDILQPDSDGRGRIHLLDASRLVHEAPKVYATFLLWLLAELFEQLPERGDAEKPLLALFFDEAHLLFADTPKALQERLEQVVRLIRSKGVGVYFVTQSPGDLPDEVLAQLGLRIQHGLRAFTAKEQKSLRAVAEGFRPNPDFDALSVLTELGIGEALVGTLQDKGTPAMVQRVLIAAPQSRIGPLTADERASLIAGSALGRRYNKPVDRESAYEMLAARKVAEPDATDAAKTNEKPEESFSDKAGEFLGGLAGQAMKNAMRQAASQLGRELVRGLMGSLLGTKKRR</sequence>
<evidence type="ECO:0000313" key="3">
    <source>
        <dbReference type="EMBL" id="SMS08843.1"/>
    </source>
</evidence>
<dbReference type="RefSeq" id="WP_058432500.1">
    <property type="nucleotide sequence ID" value="NZ_JAZEHU010000012.1"/>
</dbReference>
<feature type="compositionally biased region" description="Basic and acidic residues" evidence="1">
    <location>
        <begin position="440"/>
        <end position="453"/>
    </location>
</feature>